<proteinExistence type="predicted"/>
<feature type="region of interest" description="Disordered" evidence="4">
    <location>
        <begin position="124"/>
        <end position="143"/>
    </location>
</feature>
<feature type="domain" description="DNTTIP1 dimerisation" evidence="5">
    <location>
        <begin position="190"/>
        <end position="257"/>
    </location>
</feature>
<feature type="compositionally biased region" description="Basic and acidic residues" evidence="4">
    <location>
        <begin position="291"/>
        <end position="304"/>
    </location>
</feature>
<dbReference type="EMBL" id="HACG01034805">
    <property type="protein sequence ID" value="CEK81670.1"/>
    <property type="molecule type" value="Transcribed_RNA"/>
</dbReference>
<dbReference type="GO" id="GO:0031491">
    <property type="term" value="F:nucleosome binding"/>
    <property type="evidence" value="ECO:0007669"/>
    <property type="project" value="TreeGrafter"/>
</dbReference>
<feature type="compositionally biased region" description="Basic residues" evidence="4">
    <location>
        <begin position="305"/>
        <end position="314"/>
    </location>
</feature>
<evidence type="ECO:0000256" key="1">
    <source>
        <dbReference type="ARBA" id="ARBA00004123"/>
    </source>
</evidence>
<dbReference type="InterPro" id="IPR041384">
    <property type="entry name" value="DNTTIP1_dimer"/>
</dbReference>
<dbReference type="InterPro" id="IPR026064">
    <property type="entry name" value="TdIF1"/>
</dbReference>
<dbReference type="Pfam" id="PF18192">
    <property type="entry name" value="DNTTIP1_dimer"/>
    <property type="match status" value="1"/>
</dbReference>
<dbReference type="Pfam" id="PF21229">
    <property type="entry name" value="TdIF1_2nd"/>
    <property type="match status" value="1"/>
</dbReference>
<evidence type="ECO:0000259" key="6">
    <source>
        <dbReference type="Pfam" id="PF21229"/>
    </source>
</evidence>
<feature type="domain" description="TdIF1 C-terminal" evidence="6">
    <location>
        <begin position="350"/>
        <end position="446"/>
    </location>
</feature>
<protein>
    <submittedName>
        <fullName evidence="7">Uncharacterized protein</fullName>
    </submittedName>
</protein>
<dbReference type="GO" id="GO:0003677">
    <property type="term" value="F:DNA binding"/>
    <property type="evidence" value="ECO:0007669"/>
    <property type="project" value="UniProtKB-KW"/>
</dbReference>
<gene>
    <name evidence="7" type="primary">ORF127352</name>
</gene>
<evidence type="ECO:0000313" key="7">
    <source>
        <dbReference type="EMBL" id="CEK81670.1"/>
    </source>
</evidence>
<dbReference type="InterPro" id="IPR049121">
    <property type="entry name" value="TdIF1_C"/>
</dbReference>
<evidence type="ECO:0000256" key="4">
    <source>
        <dbReference type="SAM" id="MobiDB-lite"/>
    </source>
</evidence>
<feature type="compositionally biased region" description="Basic and acidic residues" evidence="4">
    <location>
        <begin position="333"/>
        <end position="343"/>
    </location>
</feature>
<evidence type="ECO:0000259" key="5">
    <source>
        <dbReference type="Pfam" id="PF18192"/>
    </source>
</evidence>
<feature type="region of interest" description="Disordered" evidence="4">
    <location>
        <begin position="262"/>
        <end position="343"/>
    </location>
</feature>
<organism evidence="7">
    <name type="scientific">Arion vulgaris</name>
    <dbReference type="NCBI Taxonomy" id="1028688"/>
    <lineage>
        <taxon>Eukaryota</taxon>
        <taxon>Metazoa</taxon>
        <taxon>Spiralia</taxon>
        <taxon>Lophotrochozoa</taxon>
        <taxon>Mollusca</taxon>
        <taxon>Gastropoda</taxon>
        <taxon>Heterobranchia</taxon>
        <taxon>Euthyneura</taxon>
        <taxon>Panpulmonata</taxon>
        <taxon>Eupulmonata</taxon>
        <taxon>Stylommatophora</taxon>
        <taxon>Helicina</taxon>
        <taxon>Arionoidea</taxon>
        <taxon>Arionidae</taxon>
        <taxon>Arion</taxon>
    </lineage>
</organism>
<keyword evidence="3" id="KW-0539">Nucleus</keyword>
<dbReference type="PANTHER" id="PTHR23399:SF2">
    <property type="entry name" value="DEOXYNUCLEOTIDYLTRANSFERASE TERMINAL-INTERACTING PROTEIN 1"/>
    <property type="match status" value="1"/>
</dbReference>
<accession>A0A0B7AP30</accession>
<feature type="region of interest" description="Disordered" evidence="4">
    <location>
        <begin position="492"/>
        <end position="518"/>
    </location>
</feature>
<feature type="compositionally biased region" description="Basic and acidic residues" evidence="4">
    <location>
        <begin position="124"/>
        <end position="136"/>
    </location>
</feature>
<comment type="subcellular location">
    <subcellularLocation>
        <location evidence="1">Nucleus</location>
    </subcellularLocation>
</comment>
<evidence type="ECO:0000256" key="2">
    <source>
        <dbReference type="ARBA" id="ARBA00023125"/>
    </source>
</evidence>
<sequence>PNLVRQSQLPEQQYQTLVEKSGQAEKHLLENPFTFPITTRFKGNTDLDTNDPIFSFTFPNDNINNCSNNIKEKLESNFDETKEAVKPLNKYQMNASSNSFGLGSSHHYLHSDVAGVFPERCLKPEASKDSDSHLPEGSEQTTKSIVQPFNQRVSNLSYFPVKNSTYRAAYRSHVVAVQKAKSGVVTDASKSLDILRQNLQHSINKELSGVIKRYTDKYIQPAVENIKLNNSELFVSEEHISSVCRQILEQAKVLYMSGSGRQSATLSDIPDDVSESGSLGSRRAVTKRRRMSDSDSEKGSDTGSKKKSGAKKGRPVSQGGGRVTPVKTFKSGEPVKRDGPKWDSERLKPDTLFVMGARANKALGLGNMRGRLYIRHPDVFKYIGDQEDKMWLSEHNLMSAAGGKAYMLLLEDIQDLSRSDEYKNSPGLMMQECVGFMVPGWMLVKIKNQMNLLSSDSRRSLSPSMDVGELSDPKILPFLSFAECSVKEEVTASPENPNLLSGTDNDSTQPSSFMISGGFGDGVSQLQSDLDSLDHPQPDTRFIS</sequence>
<reference evidence="7" key="1">
    <citation type="submission" date="2014-12" db="EMBL/GenBank/DDBJ databases">
        <title>Insight into the proteome of Arion vulgaris.</title>
        <authorList>
            <person name="Aradska J."/>
            <person name="Bulat T."/>
            <person name="Smidak R."/>
            <person name="Sarate P."/>
            <person name="Gangsoo J."/>
            <person name="Sialana F."/>
            <person name="Bilban M."/>
            <person name="Lubec G."/>
        </authorList>
    </citation>
    <scope>NUCLEOTIDE SEQUENCE</scope>
    <source>
        <tissue evidence="7">Skin</tissue>
    </source>
</reference>
<feature type="non-terminal residue" evidence="7">
    <location>
        <position position="1"/>
    </location>
</feature>
<feature type="compositionally biased region" description="Polar residues" evidence="4">
    <location>
        <begin position="493"/>
        <end position="514"/>
    </location>
</feature>
<keyword evidence="2" id="KW-0238">DNA-binding</keyword>
<dbReference type="AlphaFoldDB" id="A0A0B7AP30"/>
<dbReference type="GO" id="GO:0005634">
    <property type="term" value="C:nucleus"/>
    <property type="evidence" value="ECO:0007669"/>
    <property type="project" value="UniProtKB-SubCell"/>
</dbReference>
<dbReference type="PANTHER" id="PTHR23399">
    <property type="entry name" value="DEOXYNUCLEOTIDYLTRANSFERASE TERMINAL-INTERACTING PROTEIN 1"/>
    <property type="match status" value="1"/>
</dbReference>
<evidence type="ECO:0000256" key="3">
    <source>
        <dbReference type="ARBA" id="ARBA00023242"/>
    </source>
</evidence>
<name>A0A0B7AP30_9EUPU</name>